<evidence type="ECO:0000313" key="2">
    <source>
        <dbReference type="Proteomes" id="UP001548189"/>
    </source>
</evidence>
<reference evidence="1 2" key="1">
    <citation type="submission" date="2024-06" db="EMBL/GenBank/DDBJ databases">
        <authorList>
            <person name="Li F."/>
        </authorList>
    </citation>
    <scope>NUCLEOTIDE SEQUENCE [LARGE SCALE GENOMIC DNA]</scope>
    <source>
        <strain evidence="1 2">GXAS 311</strain>
    </source>
</reference>
<sequence>MKIRNIIILVLALTVANSVRATIGPGHVNGKITNITSVTTGILVRIDSSIVPENCTSGQAWMQIKQENTAMITMIMTAWTLGRNVTIYTSPTTSSYCNVIQVDPAES</sequence>
<comment type="caution">
    <text evidence="1">The sequence shown here is derived from an EMBL/GenBank/DDBJ whole genome shotgun (WGS) entry which is preliminary data.</text>
</comment>
<dbReference type="Proteomes" id="UP001548189">
    <property type="component" value="Unassembled WGS sequence"/>
</dbReference>
<protein>
    <submittedName>
        <fullName evidence="1">Uncharacterized protein</fullName>
    </submittedName>
</protein>
<accession>A0ABV2BZW9</accession>
<organism evidence="1 2">
    <name type="scientific">Aliikangiella maris</name>
    <dbReference type="NCBI Taxonomy" id="3162458"/>
    <lineage>
        <taxon>Bacteria</taxon>
        <taxon>Pseudomonadati</taxon>
        <taxon>Pseudomonadota</taxon>
        <taxon>Gammaproteobacteria</taxon>
        <taxon>Oceanospirillales</taxon>
        <taxon>Pleioneaceae</taxon>
        <taxon>Aliikangiella</taxon>
    </lineage>
</organism>
<proteinExistence type="predicted"/>
<gene>
    <name evidence="1" type="ORF">ABVT43_20200</name>
</gene>
<name>A0ABV2BZW9_9GAMM</name>
<evidence type="ECO:0000313" key="1">
    <source>
        <dbReference type="EMBL" id="MET1257464.1"/>
    </source>
</evidence>
<keyword evidence="2" id="KW-1185">Reference proteome</keyword>
<dbReference type="EMBL" id="JBEVCJ010000072">
    <property type="protein sequence ID" value="MET1257464.1"/>
    <property type="molecule type" value="Genomic_DNA"/>
</dbReference>